<keyword evidence="1" id="KW-1133">Transmembrane helix</keyword>
<dbReference type="EMBL" id="KE123877">
    <property type="protein sequence ID" value="EWC86106.1"/>
    <property type="molecule type" value="Genomic_DNA"/>
</dbReference>
<evidence type="ECO:0000313" key="3">
    <source>
        <dbReference type="Proteomes" id="UP000030673"/>
    </source>
</evidence>
<proteinExistence type="predicted"/>
<dbReference type="AlphaFoldDB" id="W7JN83"/>
<feature type="transmembrane region" description="Helical" evidence="1">
    <location>
        <begin position="91"/>
        <end position="110"/>
    </location>
</feature>
<reference evidence="2 3" key="1">
    <citation type="submission" date="2013-02" db="EMBL/GenBank/DDBJ databases">
        <title>The Genome Sequence of Plasmodium falciparum NF54.</title>
        <authorList>
            <consortium name="The Broad Institute Genome Sequencing Platform"/>
            <consortium name="The Broad Institute Genome Sequencing Center for Infectious Disease"/>
            <person name="Neafsey D."/>
            <person name="Cheeseman I."/>
            <person name="Volkman S."/>
            <person name="Adams J."/>
            <person name="Walker B."/>
            <person name="Young S.K."/>
            <person name="Zeng Q."/>
            <person name="Gargeya S."/>
            <person name="Fitzgerald M."/>
            <person name="Haas B."/>
            <person name="Abouelleil A."/>
            <person name="Alvarado L."/>
            <person name="Arachchi H.M."/>
            <person name="Berlin A.M."/>
            <person name="Chapman S.B."/>
            <person name="Dewar J."/>
            <person name="Goldberg J."/>
            <person name="Griggs A."/>
            <person name="Gujja S."/>
            <person name="Hansen M."/>
            <person name="Howarth C."/>
            <person name="Imamovic A."/>
            <person name="Larimer J."/>
            <person name="McCowan C."/>
            <person name="Murphy C."/>
            <person name="Neiman D."/>
            <person name="Pearson M."/>
            <person name="Priest M."/>
            <person name="Roberts A."/>
            <person name="Saif S."/>
            <person name="Shea T."/>
            <person name="Sisk P."/>
            <person name="Sykes S."/>
            <person name="Wortman J."/>
            <person name="Nusbaum C."/>
            <person name="Birren B."/>
        </authorList>
    </citation>
    <scope>NUCLEOTIDE SEQUENCE [LARGE SCALE GENOMIC DNA]</scope>
    <source>
        <strain evidence="2 3">NF54</strain>
    </source>
</reference>
<gene>
    <name evidence="2" type="ORF">PFNF54_04837</name>
</gene>
<evidence type="ECO:0000256" key="1">
    <source>
        <dbReference type="SAM" id="Phobius"/>
    </source>
</evidence>
<feature type="transmembrane region" description="Helical" evidence="1">
    <location>
        <begin position="27"/>
        <end position="49"/>
    </location>
</feature>
<evidence type="ECO:0000313" key="2">
    <source>
        <dbReference type="EMBL" id="EWC86106.1"/>
    </source>
</evidence>
<organism evidence="2 3">
    <name type="scientific">Plasmodium falciparum (isolate NF54)</name>
    <dbReference type="NCBI Taxonomy" id="5843"/>
    <lineage>
        <taxon>Eukaryota</taxon>
        <taxon>Sar</taxon>
        <taxon>Alveolata</taxon>
        <taxon>Apicomplexa</taxon>
        <taxon>Aconoidasida</taxon>
        <taxon>Haemosporida</taxon>
        <taxon>Plasmodiidae</taxon>
        <taxon>Plasmodium</taxon>
        <taxon>Plasmodium (Laverania)</taxon>
    </lineage>
</organism>
<protein>
    <submittedName>
        <fullName evidence="2">Uncharacterized protein</fullName>
    </submittedName>
</protein>
<dbReference type="Proteomes" id="UP000030673">
    <property type="component" value="Unassembled WGS sequence"/>
</dbReference>
<keyword evidence="1" id="KW-0812">Transmembrane</keyword>
<name>W7JN83_PLAFO</name>
<sequence>MKCHCVEYYSGQNHIKNTTKICSDKRIFSNLLTISGIFLVLVLNCIIICDKSETENVEIYDIYRRNLSEVKCVEHSGLRGNNGKVELKNNIVNIICFILIMIHIYMYMYYNSDYYYFF</sequence>
<keyword evidence="3" id="KW-1185">Reference proteome</keyword>
<keyword evidence="1" id="KW-0472">Membrane</keyword>
<accession>W7JN83</accession>